<comment type="caution">
    <text evidence="5">The sequence shown here is derived from an EMBL/GenBank/DDBJ whole genome shotgun (WGS) entry which is preliminary data.</text>
</comment>
<dbReference type="GO" id="GO:0016042">
    <property type="term" value="P:lipid catabolic process"/>
    <property type="evidence" value="ECO:0007669"/>
    <property type="project" value="UniProtKB-KW"/>
</dbReference>
<evidence type="ECO:0000313" key="6">
    <source>
        <dbReference type="Proteomes" id="UP001302321"/>
    </source>
</evidence>
<dbReference type="Gene3D" id="3.40.1090.10">
    <property type="entry name" value="Cytosolic phospholipase A2 catalytic domain"/>
    <property type="match status" value="1"/>
</dbReference>
<dbReference type="SUPFAM" id="SSF52151">
    <property type="entry name" value="FabD/lysophospholipase-like"/>
    <property type="match status" value="1"/>
</dbReference>
<evidence type="ECO:0000256" key="2">
    <source>
        <dbReference type="ARBA" id="ARBA00022963"/>
    </source>
</evidence>
<reference evidence="5" key="1">
    <citation type="journal article" date="2023" name="Mol. Phylogenet. Evol.">
        <title>Genome-scale phylogeny and comparative genomics of the fungal order Sordariales.</title>
        <authorList>
            <person name="Hensen N."/>
            <person name="Bonometti L."/>
            <person name="Westerberg I."/>
            <person name="Brannstrom I.O."/>
            <person name="Guillou S."/>
            <person name="Cros-Aarteil S."/>
            <person name="Calhoun S."/>
            <person name="Haridas S."/>
            <person name="Kuo A."/>
            <person name="Mondo S."/>
            <person name="Pangilinan J."/>
            <person name="Riley R."/>
            <person name="LaButti K."/>
            <person name="Andreopoulos B."/>
            <person name="Lipzen A."/>
            <person name="Chen C."/>
            <person name="Yan M."/>
            <person name="Daum C."/>
            <person name="Ng V."/>
            <person name="Clum A."/>
            <person name="Steindorff A."/>
            <person name="Ohm R.A."/>
            <person name="Martin F."/>
            <person name="Silar P."/>
            <person name="Natvig D.O."/>
            <person name="Lalanne C."/>
            <person name="Gautier V."/>
            <person name="Ament-Velasquez S.L."/>
            <person name="Kruys A."/>
            <person name="Hutchinson M.I."/>
            <person name="Powell A.J."/>
            <person name="Barry K."/>
            <person name="Miller A.N."/>
            <person name="Grigoriev I.V."/>
            <person name="Debuchy R."/>
            <person name="Gladieux P."/>
            <person name="Hiltunen Thoren M."/>
            <person name="Johannesson H."/>
        </authorList>
    </citation>
    <scope>NUCLEOTIDE SEQUENCE</scope>
    <source>
        <strain evidence="5">CBS 892.96</strain>
    </source>
</reference>
<sequence>MTAVYAESPPKPCDYFDIISGTSTGGLIAIMLGRLRMTVDDCINAYASLSESVFEKNNRRPTTGFLKHLERDSKWQQQQQGQYASISNDFMTKYAFEDYATPIVLGHRIMVAPKASAVVPGHADSELVTIHADHTSMVHYPSKRDVGYVAVSEHLQIMVTDAIAHFSDPLELLGIATGPMLSFRAVSGAVGLTISLVNVPGITSTIIESSTIAYLDIFMDGFRFAWIAGDSSSPSLVSHQPPLTCPSLISFFPVDCVEVFDIHIDATLEVKKQEPAVEGKKAEPLLRGQNFG</sequence>
<dbReference type="PANTHER" id="PTHR24185:SF1">
    <property type="entry name" value="CALCIUM-INDEPENDENT PHOSPHOLIPASE A2-GAMMA"/>
    <property type="match status" value="1"/>
</dbReference>
<dbReference type="GO" id="GO:0046486">
    <property type="term" value="P:glycerolipid metabolic process"/>
    <property type="evidence" value="ECO:0007669"/>
    <property type="project" value="UniProtKB-ARBA"/>
</dbReference>
<organism evidence="5 6">
    <name type="scientific">Triangularia setosa</name>
    <dbReference type="NCBI Taxonomy" id="2587417"/>
    <lineage>
        <taxon>Eukaryota</taxon>
        <taxon>Fungi</taxon>
        <taxon>Dikarya</taxon>
        <taxon>Ascomycota</taxon>
        <taxon>Pezizomycotina</taxon>
        <taxon>Sordariomycetes</taxon>
        <taxon>Sordariomycetidae</taxon>
        <taxon>Sordariales</taxon>
        <taxon>Podosporaceae</taxon>
        <taxon>Triangularia</taxon>
    </lineage>
</organism>
<keyword evidence="2" id="KW-0442">Lipid degradation</keyword>
<dbReference type="InterPro" id="IPR016035">
    <property type="entry name" value="Acyl_Trfase/lysoPLipase"/>
</dbReference>
<proteinExistence type="predicted"/>
<dbReference type="GO" id="GO:0047499">
    <property type="term" value="F:calcium-independent phospholipase A2 activity"/>
    <property type="evidence" value="ECO:0007669"/>
    <property type="project" value="TreeGrafter"/>
</dbReference>
<dbReference type="Proteomes" id="UP001302321">
    <property type="component" value="Unassembled WGS sequence"/>
</dbReference>
<dbReference type="InterPro" id="IPR002641">
    <property type="entry name" value="PNPLA_dom"/>
</dbReference>
<evidence type="ECO:0000256" key="1">
    <source>
        <dbReference type="ARBA" id="ARBA00022801"/>
    </source>
</evidence>
<dbReference type="EMBL" id="MU866536">
    <property type="protein sequence ID" value="KAK4171585.1"/>
    <property type="molecule type" value="Genomic_DNA"/>
</dbReference>
<dbReference type="Pfam" id="PF01734">
    <property type="entry name" value="Patatin"/>
    <property type="match status" value="1"/>
</dbReference>
<dbReference type="AlphaFoldDB" id="A0AAN6VXN4"/>
<dbReference type="GO" id="GO:0016020">
    <property type="term" value="C:membrane"/>
    <property type="evidence" value="ECO:0007669"/>
    <property type="project" value="TreeGrafter"/>
</dbReference>
<gene>
    <name evidence="5" type="ORF">QBC36DRAFT_382447</name>
</gene>
<keyword evidence="1" id="KW-0378">Hydrolase</keyword>
<feature type="domain" description="PNPLA" evidence="4">
    <location>
        <begin position="11"/>
        <end position="65"/>
    </location>
</feature>
<name>A0AAN6VXN4_9PEZI</name>
<keyword evidence="6" id="KW-1185">Reference proteome</keyword>
<evidence type="ECO:0000256" key="3">
    <source>
        <dbReference type="ARBA" id="ARBA00023098"/>
    </source>
</evidence>
<protein>
    <recommendedName>
        <fullName evidence="4">PNPLA domain-containing protein</fullName>
    </recommendedName>
</protein>
<evidence type="ECO:0000259" key="4">
    <source>
        <dbReference type="Pfam" id="PF01734"/>
    </source>
</evidence>
<dbReference type="PANTHER" id="PTHR24185">
    <property type="entry name" value="CALCIUM-INDEPENDENT PHOSPHOLIPASE A2-GAMMA"/>
    <property type="match status" value="1"/>
</dbReference>
<reference evidence="5" key="2">
    <citation type="submission" date="2023-05" db="EMBL/GenBank/DDBJ databases">
        <authorList>
            <consortium name="Lawrence Berkeley National Laboratory"/>
            <person name="Steindorff A."/>
            <person name="Hensen N."/>
            <person name="Bonometti L."/>
            <person name="Westerberg I."/>
            <person name="Brannstrom I.O."/>
            <person name="Guillou S."/>
            <person name="Cros-Aarteil S."/>
            <person name="Calhoun S."/>
            <person name="Haridas S."/>
            <person name="Kuo A."/>
            <person name="Mondo S."/>
            <person name="Pangilinan J."/>
            <person name="Riley R."/>
            <person name="Labutti K."/>
            <person name="Andreopoulos B."/>
            <person name="Lipzen A."/>
            <person name="Chen C."/>
            <person name="Yanf M."/>
            <person name="Daum C."/>
            <person name="Ng V."/>
            <person name="Clum A."/>
            <person name="Ohm R."/>
            <person name="Martin F."/>
            <person name="Silar P."/>
            <person name="Natvig D."/>
            <person name="Lalanne C."/>
            <person name="Gautier V."/>
            <person name="Ament-Velasquez S.L."/>
            <person name="Kruys A."/>
            <person name="Hutchinson M.I."/>
            <person name="Powell A.J."/>
            <person name="Barry K."/>
            <person name="Miller A.N."/>
            <person name="Grigoriev I.V."/>
            <person name="Debuchy R."/>
            <person name="Gladieux P."/>
            <person name="Thoren M.H."/>
            <person name="Johannesson H."/>
        </authorList>
    </citation>
    <scope>NUCLEOTIDE SEQUENCE</scope>
    <source>
        <strain evidence="5">CBS 892.96</strain>
    </source>
</reference>
<evidence type="ECO:0000313" key="5">
    <source>
        <dbReference type="EMBL" id="KAK4171585.1"/>
    </source>
</evidence>
<dbReference type="GO" id="GO:0019369">
    <property type="term" value="P:arachidonate metabolic process"/>
    <property type="evidence" value="ECO:0007669"/>
    <property type="project" value="TreeGrafter"/>
</dbReference>
<keyword evidence="3" id="KW-0443">Lipid metabolism</keyword>
<accession>A0AAN6VXN4</accession>